<sequence length="893" mass="101963">MQVPPALSNFLTSSYQQYKEDTNTVASWLATTARSCGYPEDLLLHRNTANAQKSGTQTTGRLKGKARKEAKQAASAAGAAANGASRRPAYVIAIKDFISLADFIAAKTNPRVKVPSYFAKTLDRAISTRKKHGTVAAAQAASEHSKENHSFFVGILERVQEVLAPILPPESTTEERKTADRPVDRIFNSFEALNVEEPSQEFLNAPDVVFPERPLPDFEAEQLDDIYERATLLSLLLDDMLVIRQVVNNLWVGYKYGYYDIIAISLATNTAIDFMRALENDMPASMEKHGGVAHHLEALAMGHHYVYGVDIREPVESKYNKNPPFYNMEEEVMLNAFFFLKQFAEDARSRPHHIPMLQAGLRDRHYDPTSSRHSKTPGQKYMEDSALIEDFFSFATLHVRAAFPDEATPEDELIRGFRIVLKTGKIRFWNVLAVQLFLDVHHLLRQDVIRPYNELCEAAQEIESTMKETIEFYKEIGLKPWSAKADETMDILMGEIESSTRTDVYQCMAKKNPTWPELETFYFFRRHPVYCGLFKYKLQAHFHELGVNFAGSRNATTSVCHLYHAVRLEKLLDKPWKDLETFIELQGETLFGEKAPETLDQCCRRFFITHGVSAASLAKDSRRYFRSSKAGVKPLPHQAPLALIFIDRFCRNSYRHEFTPDELRNIMEKTIMWSHDDNEEEGIKPWQVTFGMRLSRPTRNQARRQAQDFKKTKSLQRLPIAGLLKKMCNALQGEMFEMTFNYFRMHIQCWKVLQSIKEESHDVLSTMTCFNLLDKAAQLPYVAGMVFFSTMRTSNLFLAKMASTRNTHGAAPILFVDTANVIEALIDRGEGDVVTGPQVEEEEDTDDDDDDEPMTKAEIPLNPNPIWRSQYEIQLAEERAQEVAKIYANRKNG</sequence>
<evidence type="ECO:0000259" key="2">
    <source>
        <dbReference type="Pfam" id="PF20253"/>
    </source>
</evidence>
<dbReference type="PANTHER" id="PTHR38795:SF1">
    <property type="entry name" value="DUF6604 DOMAIN-CONTAINING PROTEIN"/>
    <property type="match status" value="1"/>
</dbReference>
<proteinExistence type="predicted"/>
<accession>A0ABR1LET7</accession>
<dbReference type="Pfam" id="PF20253">
    <property type="entry name" value="DUF6604"/>
    <property type="match status" value="1"/>
</dbReference>
<comment type="caution">
    <text evidence="3">The sequence shown here is derived from an EMBL/GenBank/DDBJ whole genome shotgun (WGS) entry which is preliminary data.</text>
</comment>
<protein>
    <recommendedName>
        <fullName evidence="2">DUF6604 domain-containing protein</fullName>
    </recommendedName>
</protein>
<feature type="compositionally biased region" description="Acidic residues" evidence="1">
    <location>
        <begin position="839"/>
        <end position="852"/>
    </location>
</feature>
<evidence type="ECO:0000313" key="3">
    <source>
        <dbReference type="EMBL" id="KAK7533737.1"/>
    </source>
</evidence>
<evidence type="ECO:0000313" key="4">
    <source>
        <dbReference type="Proteomes" id="UP001360953"/>
    </source>
</evidence>
<keyword evidence="4" id="KW-1185">Reference proteome</keyword>
<dbReference type="RefSeq" id="XP_066652776.1">
    <property type="nucleotide sequence ID" value="XM_066796370.1"/>
</dbReference>
<dbReference type="InterPro" id="IPR046539">
    <property type="entry name" value="DUF6604"/>
</dbReference>
<dbReference type="GeneID" id="92029276"/>
<gene>
    <name evidence="3" type="ORF">J3D65DRAFT_453328</name>
</gene>
<feature type="domain" description="DUF6604" evidence="2">
    <location>
        <begin position="16"/>
        <end position="282"/>
    </location>
</feature>
<reference evidence="3 4" key="1">
    <citation type="submission" date="2024-04" db="EMBL/GenBank/DDBJ databases">
        <title>Phyllosticta paracitricarpa is synonymous to the EU quarantine fungus P. citricarpa based on phylogenomic analyses.</title>
        <authorList>
            <consortium name="Lawrence Berkeley National Laboratory"/>
            <person name="Van ingen-buijs V.A."/>
            <person name="Van westerhoven A.C."/>
            <person name="Haridas S."/>
            <person name="Skiadas P."/>
            <person name="Martin F."/>
            <person name="Groenewald J.Z."/>
            <person name="Crous P.W."/>
            <person name="Seidl M.F."/>
        </authorList>
    </citation>
    <scope>NUCLEOTIDE SEQUENCE [LARGE SCALE GENOMIC DNA]</scope>
    <source>
        <strain evidence="3 4">CPC 17464</strain>
    </source>
</reference>
<dbReference type="Proteomes" id="UP001360953">
    <property type="component" value="Unassembled WGS sequence"/>
</dbReference>
<evidence type="ECO:0000256" key="1">
    <source>
        <dbReference type="SAM" id="MobiDB-lite"/>
    </source>
</evidence>
<dbReference type="EMBL" id="JBBPEH010000009">
    <property type="protein sequence ID" value="KAK7533737.1"/>
    <property type="molecule type" value="Genomic_DNA"/>
</dbReference>
<name>A0ABR1LET7_9PEZI</name>
<dbReference type="PANTHER" id="PTHR38795">
    <property type="entry name" value="DUF6604 DOMAIN-CONTAINING PROTEIN"/>
    <property type="match status" value="1"/>
</dbReference>
<feature type="region of interest" description="Disordered" evidence="1">
    <location>
        <begin position="832"/>
        <end position="862"/>
    </location>
</feature>
<organism evidence="3 4">
    <name type="scientific">Phyllosticta citribraziliensis</name>
    <dbReference type="NCBI Taxonomy" id="989973"/>
    <lineage>
        <taxon>Eukaryota</taxon>
        <taxon>Fungi</taxon>
        <taxon>Dikarya</taxon>
        <taxon>Ascomycota</taxon>
        <taxon>Pezizomycotina</taxon>
        <taxon>Dothideomycetes</taxon>
        <taxon>Dothideomycetes incertae sedis</taxon>
        <taxon>Botryosphaeriales</taxon>
        <taxon>Phyllostictaceae</taxon>
        <taxon>Phyllosticta</taxon>
    </lineage>
</organism>